<name>A0A0L6V5M2_9BASI</name>
<gene>
    <name evidence="2" type="ORF">VP01_251g6</name>
</gene>
<dbReference type="AlphaFoldDB" id="A0A0L6V5M2"/>
<evidence type="ECO:0000259" key="1">
    <source>
        <dbReference type="Pfam" id="PF07727"/>
    </source>
</evidence>
<evidence type="ECO:0000313" key="2">
    <source>
        <dbReference type="EMBL" id="KNZ56014.1"/>
    </source>
</evidence>
<dbReference type="EMBL" id="LAVV01007414">
    <property type="protein sequence ID" value="KNZ56014.1"/>
    <property type="molecule type" value="Genomic_DNA"/>
</dbReference>
<dbReference type="Pfam" id="PF07727">
    <property type="entry name" value="RVT_2"/>
    <property type="match status" value="1"/>
</dbReference>
<dbReference type="Proteomes" id="UP000037035">
    <property type="component" value="Unassembled WGS sequence"/>
</dbReference>
<feature type="domain" description="Reverse transcriptase Ty1/copia-type" evidence="1">
    <location>
        <begin position="137"/>
        <end position="255"/>
    </location>
</feature>
<proteinExistence type="predicted"/>
<dbReference type="VEuPathDB" id="FungiDB:VP01_251g6"/>
<protein>
    <recommendedName>
        <fullName evidence="1">Reverse transcriptase Ty1/copia-type domain-containing protein</fullName>
    </recommendedName>
</protein>
<accession>A0A0L6V5M2</accession>
<evidence type="ECO:0000313" key="3">
    <source>
        <dbReference type="Proteomes" id="UP000037035"/>
    </source>
</evidence>
<keyword evidence="3" id="KW-1185">Reference proteome</keyword>
<dbReference type="InterPro" id="IPR013103">
    <property type="entry name" value="RVT_2"/>
</dbReference>
<reference evidence="2 3" key="1">
    <citation type="submission" date="2015-08" db="EMBL/GenBank/DDBJ databases">
        <title>Next Generation Sequencing and Analysis of the Genome of Puccinia sorghi L Schw, the Causal Agent of Maize Common Rust.</title>
        <authorList>
            <person name="Rochi L."/>
            <person name="Burguener G."/>
            <person name="Darino M."/>
            <person name="Turjanski A."/>
            <person name="Kreff E."/>
            <person name="Dieguez M.J."/>
            <person name="Sacco F."/>
        </authorList>
    </citation>
    <scope>NUCLEOTIDE SEQUENCE [LARGE SCALE GENOMIC DNA]</scope>
    <source>
        <strain evidence="2 3">RO10H11247</strain>
    </source>
</reference>
<organism evidence="2 3">
    <name type="scientific">Puccinia sorghi</name>
    <dbReference type="NCBI Taxonomy" id="27349"/>
    <lineage>
        <taxon>Eukaryota</taxon>
        <taxon>Fungi</taxon>
        <taxon>Dikarya</taxon>
        <taxon>Basidiomycota</taxon>
        <taxon>Pucciniomycotina</taxon>
        <taxon>Pucciniomycetes</taxon>
        <taxon>Pucciniales</taxon>
        <taxon>Pucciniaceae</taxon>
        <taxon>Puccinia</taxon>
    </lineage>
</organism>
<comment type="caution">
    <text evidence="2">The sequence shown here is derived from an EMBL/GenBank/DDBJ whole genome shotgun (WGS) entry which is preliminary data.</text>
</comment>
<sequence>MPGMDCTFKPHRKGVADDIGATSSNFSKEKYFLYNSSILLLYPKGSKGRLIGYNEELQSYHILAEDGRIIDTKSVQFLDFQPVQSPQIEEEDNKPFEIIQEESHPISNQQMFDKEVPINQEEERIQIKQEFDLNDETDLYGLKQAPANWFETLTSWLNDIIFCQSTSGPCLFIHADGHSFVFFHVDDLIVAGKVDVFEDLFLLCFPDSSAHVPDTLLSMDLEQTSDSLSLSQPKLIKKGLELLKMEDCKPVKTPLSPGSHWPPQLPSFSDETGSCACNFNSLEFQWPSRHQSLVAIESTNAVKYYTDATWADNLELRLSRTENNALSDGFQESQWITYLIEELWKEKLDPSEFNMKWLCELKNSNQINVRLIPSEEMVADALTKLNSAESLQRLQARCFLVLFSPN</sequence>